<dbReference type="Ensembl" id="ENSTMTT00000030594.1">
    <property type="protein sequence ID" value="ENSTMTP00000029515.1"/>
    <property type="gene ID" value="ENSTMTG00000021362.1"/>
</dbReference>
<keyword evidence="7" id="KW-1185">Reference proteome</keyword>
<name>A0A674K7D8_9SAUR</name>
<evidence type="ECO:0000256" key="2">
    <source>
        <dbReference type="ARBA" id="ARBA00022729"/>
    </source>
</evidence>
<keyword evidence="4" id="KW-1015">Disulfide bond</keyword>
<evidence type="ECO:0000313" key="7">
    <source>
        <dbReference type="Proteomes" id="UP000472274"/>
    </source>
</evidence>
<dbReference type="InterPro" id="IPR008663">
    <property type="entry name" value="LECT2"/>
</dbReference>
<keyword evidence="1" id="KW-0479">Metal-binding</keyword>
<reference evidence="6" key="2">
    <citation type="submission" date="2025-09" db="UniProtKB">
        <authorList>
            <consortium name="Ensembl"/>
        </authorList>
    </citation>
    <scope>IDENTIFICATION</scope>
</reference>
<evidence type="ECO:0000313" key="6">
    <source>
        <dbReference type="Ensembl" id="ENSTMTP00000029515.1"/>
    </source>
</evidence>
<reference evidence="6" key="1">
    <citation type="submission" date="2025-08" db="UniProtKB">
        <authorList>
            <consortium name="Ensembl"/>
        </authorList>
    </citation>
    <scope>IDENTIFICATION</scope>
</reference>
<protein>
    <recommendedName>
        <fullName evidence="8">Peptidase M23 domain-containing protein</fullName>
    </recommendedName>
</protein>
<dbReference type="InterPro" id="IPR011055">
    <property type="entry name" value="Dup_hybrid_motif"/>
</dbReference>
<dbReference type="GO" id="GO:0046872">
    <property type="term" value="F:metal ion binding"/>
    <property type="evidence" value="ECO:0007669"/>
    <property type="project" value="UniProtKB-KW"/>
</dbReference>
<accession>A0A674K7D8</accession>
<keyword evidence="3" id="KW-0862">Zinc</keyword>
<evidence type="ECO:0000256" key="3">
    <source>
        <dbReference type="ARBA" id="ARBA00022833"/>
    </source>
</evidence>
<keyword evidence="2" id="KW-0732">Signal</keyword>
<dbReference type="AlphaFoldDB" id="A0A674K7D8"/>
<sequence>MYAPFSGTIERQVIPYKISNAINNGLQLHGSGFCVKMLYMQPVKYGGQIPKGNEIGVMLPMQRVYPGITSHVHIENCNRTDLTGNL</sequence>
<comment type="similarity">
    <text evidence="5">Belongs to the LECT2/MIM-1 family.</text>
</comment>
<dbReference type="PANTHER" id="PTHR11329:SF0">
    <property type="entry name" value="LEUKOCYTE CELL-DERIVED CHEMOTAXIN-2"/>
    <property type="match status" value="1"/>
</dbReference>
<dbReference type="Proteomes" id="UP000472274">
    <property type="component" value="Unplaced"/>
</dbReference>
<organism evidence="6 7">
    <name type="scientific">Terrapene triunguis</name>
    <name type="common">Three-toed box turtle</name>
    <dbReference type="NCBI Taxonomy" id="2587831"/>
    <lineage>
        <taxon>Eukaryota</taxon>
        <taxon>Metazoa</taxon>
        <taxon>Chordata</taxon>
        <taxon>Craniata</taxon>
        <taxon>Vertebrata</taxon>
        <taxon>Euteleostomi</taxon>
        <taxon>Archelosauria</taxon>
        <taxon>Testudinata</taxon>
        <taxon>Testudines</taxon>
        <taxon>Cryptodira</taxon>
        <taxon>Durocryptodira</taxon>
        <taxon>Testudinoidea</taxon>
        <taxon>Emydidae</taxon>
        <taxon>Terrapene</taxon>
    </lineage>
</organism>
<proteinExistence type="inferred from homology"/>
<evidence type="ECO:0000256" key="1">
    <source>
        <dbReference type="ARBA" id="ARBA00022723"/>
    </source>
</evidence>
<dbReference type="Gene3D" id="2.70.70.10">
    <property type="entry name" value="Glucose Permease (Domain IIA)"/>
    <property type="match status" value="1"/>
</dbReference>
<dbReference type="InParanoid" id="A0A674K7D8"/>
<dbReference type="GeneTree" id="ENSGT00390000015484"/>
<evidence type="ECO:0008006" key="8">
    <source>
        <dbReference type="Google" id="ProtNLM"/>
    </source>
</evidence>
<dbReference type="PANTHER" id="PTHR11329">
    <property type="entry name" value="LEUKOCYTE CELL-DERIVED CHEMOTAXIN 2"/>
    <property type="match status" value="1"/>
</dbReference>
<evidence type="ECO:0000256" key="5">
    <source>
        <dbReference type="ARBA" id="ARBA00024361"/>
    </source>
</evidence>
<evidence type="ECO:0000256" key="4">
    <source>
        <dbReference type="ARBA" id="ARBA00023157"/>
    </source>
</evidence>